<dbReference type="Proteomes" id="UP001372338">
    <property type="component" value="Unassembled WGS sequence"/>
</dbReference>
<comment type="caution">
    <text evidence="2">The sequence shown here is derived from an EMBL/GenBank/DDBJ whole genome shotgun (WGS) entry which is preliminary data.</text>
</comment>
<feature type="transmembrane region" description="Helical" evidence="1">
    <location>
        <begin position="93"/>
        <end position="113"/>
    </location>
</feature>
<feature type="transmembrane region" description="Helical" evidence="1">
    <location>
        <begin position="39"/>
        <end position="57"/>
    </location>
</feature>
<evidence type="ECO:0000313" key="3">
    <source>
        <dbReference type="Proteomes" id="UP001372338"/>
    </source>
</evidence>
<evidence type="ECO:0000313" key="2">
    <source>
        <dbReference type="EMBL" id="KAK7259119.1"/>
    </source>
</evidence>
<accession>A0AAN9HZ60</accession>
<dbReference type="AlphaFoldDB" id="A0AAN9HZ60"/>
<keyword evidence="1" id="KW-0472">Membrane</keyword>
<proteinExistence type="predicted"/>
<dbReference type="PANTHER" id="PTHR31061:SF24">
    <property type="entry name" value="LD22376P"/>
    <property type="match status" value="1"/>
</dbReference>
<evidence type="ECO:0000256" key="1">
    <source>
        <dbReference type="SAM" id="Phobius"/>
    </source>
</evidence>
<feature type="transmembrane region" description="Helical" evidence="1">
    <location>
        <begin position="69"/>
        <end position="86"/>
    </location>
</feature>
<dbReference type="PANTHER" id="PTHR31061">
    <property type="entry name" value="LD22376P"/>
    <property type="match status" value="1"/>
</dbReference>
<keyword evidence="1" id="KW-1133">Transmembrane helix</keyword>
<feature type="transmembrane region" description="Helical" evidence="1">
    <location>
        <begin position="175"/>
        <end position="192"/>
    </location>
</feature>
<dbReference type="EMBL" id="JAYWIO010000005">
    <property type="protein sequence ID" value="KAK7259119.1"/>
    <property type="molecule type" value="Genomic_DNA"/>
</dbReference>
<feature type="transmembrane region" description="Helical" evidence="1">
    <location>
        <begin position="119"/>
        <end position="139"/>
    </location>
</feature>
<keyword evidence="1" id="KW-0812">Transmembrane</keyword>
<sequence length="194" mass="21766">MNTLGNKKAELFDMGGGVGEPTAEENVRMTSGPGARKDWIVWWCCVGITVLIMELINNVAKAHAFKEQWVSPVILVFCSFSMLWGCRVTFCSVMAIVTCLVGLHYGHIIVHFKDHRVRMLYWMIPSSCLVVCGLTLDLFGMHINKVLYSFSYTCVTAGAAGILFVGTYLMVRYLILSYFSHLLLQLIAELLISR</sequence>
<reference evidence="2 3" key="1">
    <citation type="submission" date="2024-01" db="EMBL/GenBank/DDBJ databases">
        <title>The genomes of 5 underutilized Papilionoideae crops provide insights into root nodulation and disease resistanc.</title>
        <authorList>
            <person name="Yuan L."/>
        </authorList>
    </citation>
    <scope>NUCLEOTIDE SEQUENCE [LARGE SCALE GENOMIC DNA]</scope>
    <source>
        <strain evidence="2">ZHUSHIDOU_FW_LH</strain>
        <tissue evidence="2">Leaf</tissue>
    </source>
</reference>
<name>A0AAN9HZ60_CROPI</name>
<protein>
    <submittedName>
        <fullName evidence="2">Uncharacterized protein</fullName>
    </submittedName>
</protein>
<keyword evidence="3" id="KW-1185">Reference proteome</keyword>
<organism evidence="2 3">
    <name type="scientific">Crotalaria pallida</name>
    <name type="common">Smooth rattlebox</name>
    <name type="synonym">Crotalaria striata</name>
    <dbReference type="NCBI Taxonomy" id="3830"/>
    <lineage>
        <taxon>Eukaryota</taxon>
        <taxon>Viridiplantae</taxon>
        <taxon>Streptophyta</taxon>
        <taxon>Embryophyta</taxon>
        <taxon>Tracheophyta</taxon>
        <taxon>Spermatophyta</taxon>
        <taxon>Magnoliopsida</taxon>
        <taxon>eudicotyledons</taxon>
        <taxon>Gunneridae</taxon>
        <taxon>Pentapetalae</taxon>
        <taxon>rosids</taxon>
        <taxon>fabids</taxon>
        <taxon>Fabales</taxon>
        <taxon>Fabaceae</taxon>
        <taxon>Papilionoideae</taxon>
        <taxon>50 kb inversion clade</taxon>
        <taxon>genistoids sensu lato</taxon>
        <taxon>core genistoids</taxon>
        <taxon>Crotalarieae</taxon>
        <taxon>Crotalaria</taxon>
    </lineage>
</organism>
<feature type="transmembrane region" description="Helical" evidence="1">
    <location>
        <begin position="146"/>
        <end position="169"/>
    </location>
</feature>
<gene>
    <name evidence="2" type="ORF">RIF29_24717</name>
</gene>